<gene>
    <name evidence="7" type="ORF">FIBSPDRAFT_1045373</name>
</gene>
<dbReference type="GO" id="GO:0016020">
    <property type="term" value="C:membrane"/>
    <property type="evidence" value="ECO:0007669"/>
    <property type="project" value="UniProtKB-SubCell"/>
</dbReference>
<sequence>MVIMLGTGCLFLFAVLMAAGPLLTMVFFIIMFSDLECDYISPTDLCNQLNQFVLPEMAAQAFLALLFLISRQWIAFLLNLPLIIFHARKRDTTSSRPASRRNIRNRSHTYDATEMYMYDATILDTLSGRKTESFVKLGFYLLSFFYYLYRMIVALIVQNQ</sequence>
<keyword evidence="8" id="KW-1185">Reference proteome</keyword>
<dbReference type="Pfam" id="PF03311">
    <property type="entry name" value="Cornichon"/>
    <property type="match status" value="1"/>
</dbReference>
<keyword evidence="3 6" id="KW-0812">Transmembrane</keyword>
<dbReference type="Proteomes" id="UP000076532">
    <property type="component" value="Unassembled WGS sequence"/>
</dbReference>
<name>A0A166I9A7_9AGAM</name>
<evidence type="ECO:0000313" key="7">
    <source>
        <dbReference type="EMBL" id="KZP19581.1"/>
    </source>
</evidence>
<dbReference type="OrthoDB" id="434393at2759"/>
<comment type="subcellular location">
    <subcellularLocation>
        <location evidence="1">Membrane</location>
        <topology evidence="1">Multi-pass membrane protein</topology>
    </subcellularLocation>
</comment>
<keyword evidence="4 6" id="KW-1133">Transmembrane helix</keyword>
<dbReference type="EMBL" id="KV417562">
    <property type="protein sequence ID" value="KZP19581.1"/>
    <property type="molecule type" value="Genomic_DNA"/>
</dbReference>
<evidence type="ECO:0000256" key="1">
    <source>
        <dbReference type="ARBA" id="ARBA00004141"/>
    </source>
</evidence>
<feature type="transmembrane region" description="Helical" evidence="6">
    <location>
        <begin position="61"/>
        <end position="85"/>
    </location>
</feature>
<dbReference type="GO" id="GO:0016192">
    <property type="term" value="P:vesicle-mediated transport"/>
    <property type="evidence" value="ECO:0007669"/>
    <property type="project" value="InterPro"/>
</dbReference>
<dbReference type="InterPro" id="IPR003377">
    <property type="entry name" value="Cornichon"/>
</dbReference>
<dbReference type="PANTHER" id="PTHR12290">
    <property type="entry name" value="CORNICHON-RELATED"/>
    <property type="match status" value="1"/>
</dbReference>
<evidence type="ECO:0000313" key="8">
    <source>
        <dbReference type="Proteomes" id="UP000076532"/>
    </source>
</evidence>
<dbReference type="AlphaFoldDB" id="A0A166I9A7"/>
<evidence type="ECO:0000256" key="2">
    <source>
        <dbReference type="ARBA" id="ARBA00010095"/>
    </source>
</evidence>
<dbReference type="STRING" id="436010.A0A166I9A7"/>
<organism evidence="7 8">
    <name type="scientific">Athelia psychrophila</name>
    <dbReference type="NCBI Taxonomy" id="1759441"/>
    <lineage>
        <taxon>Eukaryota</taxon>
        <taxon>Fungi</taxon>
        <taxon>Dikarya</taxon>
        <taxon>Basidiomycota</taxon>
        <taxon>Agaricomycotina</taxon>
        <taxon>Agaricomycetes</taxon>
        <taxon>Agaricomycetidae</taxon>
        <taxon>Atheliales</taxon>
        <taxon>Atheliaceae</taxon>
        <taxon>Athelia</taxon>
    </lineage>
</organism>
<accession>A0A166I9A7</accession>
<evidence type="ECO:0000256" key="5">
    <source>
        <dbReference type="ARBA" id="ARBA00023136"/>
    </source>
</evidence>
<evidence type="ECO:0000256" key="3">
    <source>
        <dbReference type="ARBA" id="ARBA00022692"/>
    </source>
</evidence>
<comment type="similarity">
    <text evidence="2">Belongs to the cornichon family.</text>
</comment>
<evidence type="ECO:0000256" key="6">
    <source>
        <dbReference type="SAM" id="Phobius"/>
    </source>
</evidence>
<keyword evidence="5 6" id="KW-0472">Membrane</keyword>
<reference evidence="7 8" key="1">
    <citation type="journal article" date="2016" name="Mol. Biol. Evol.">
        <title>Comparative Genomics of Early-Diverging Mushroom-Forming Fungi Provides Insights into the Origins of Lignocellulose Decay Capabilities.</title>
        <authorList>
            <person name="Nagy L.G."/>
            <person name="Riley R."/>
            <person name="Tritt A."/>
            <person name="Adam C."/>
            <person name="Daum C."/>
            <person name="Floudas D."/>
            <person name="Sun H."/>
            <person name="Yadav J.S."/>
            <person name="Pangilinan J."/>
            <person name="Larsson K.H."/>
            <person name="Matsuura K."/>
            <person name="Barry K."/>
            <person name="Labutti K."/>
            <person name="Kuo R."/>
            <person name="Ohm R.A."/>
            <person name="Bhattacharya S.S."/>
            <person name="Shirouzu T."/>
            <person name="Yoshinaga Y."/>
            <person name="Martin F.M."/>
            <person name="Grigoriev I.V."/>
            <person name="Hibbett D.S."/>
        </authorList>
    </citation>
    <scope>NUCLEOTIDE SEQUENCE [LARGE SCALE GENOMIC DNA]</scope>
    <source>
        <strain evidence="7 8">CBS 109695</strain>
    </source>
</reference>
<dbReference type="SMART" id="SM01398">
    <property type="entry name" value="Cornichon"/>
    <property type="match status" value="1"/>
</dbReference>
<feature type="transmembrane region" description="Helical" evidence="6">
    <location>
        <begin position="137"/>
        <end position="157"/>
    </location>
</feature>
<protein>
    <submittedName>
        <fullName evidence="7">Cornichon</fullName>
    </submittedName>
</protein>
<feature type="transmembrane region" description="Helical" evidence="6">
    <location>
        <begin position="9"/>
        <end position="32"/>
    </location>
</feature>
<evidence type="ECO:0000256" key="4">
    <source>
        <dbReference type="ARBA" id="ARBA00022989"/>
    </source>
</evidence>
<proteinExistence type="inferred from homology"/>